<organism evidence="1 2">
    <name type="scientific">Plasmodium ovale curtisi</name>
    <dbReference type="NCBI Taxonomy" id="864141"/>
    <lineage>
        <taxon>Eukaryota</taxon>
        <taxon>Sar</taxon>
        <taxon>Alveolata</taxon>
        <taxon>Apicomplexa</taxon>
        <taxon>Aconoidasida</taxon>
        <taxon>Haemosporida</taxon>
        <taxon>Plasmodiidae</taxon>
        <taxon>Plasmodium</taxon>
        <taxon>Plasmodium (Plasmodium)</taxon>
    </lineage>
</organism>
<protein>
    <submittedName>
        <fullName evidence="1">PIR Superfamily Protein</fullName>
    </submittedName>
</protein>
<dbReference type="VEuPathDB" id="PlasmoDB:PocGH01_00188700"/>
<dbReference type="Proteomes" id="UP000078546">
    <property type="component" value="Unassembled WGS sequence"/>
</dbReference>
<evidence type="ECO:0000313" key="1">
    <source>
        <dbReference type="EMBL" id="SBS99573.1"/>
    </source>
</evidence>
<proteinExistence type="predicted"/>
<dbReference type="EMBL" id="FLQV01001382">
    <property type="protein sequence ID" value="SBS99573.1"/>
    <property type="molecule type" value="Genomic_DNA"/>
</dbReference>
<dbReference type="AlphaFoldDB" id="A0A1A8X2Y3"/>
<reference evidence="2" key="1">
    <citation type="submission" date="2016-05" db="EMBL/GenBank/DDBJ databases">
        <authorList>
            <person name="Naeem Raeece"/>
        </authorList>
    </citation>
    <scope>NUCLEOTIDE SEQUENCE [LARGE SCALE GENOMIC DNA]</scope>
</reference>
<gene>
    <name evidence="1" type="ORF">POVCU1_053610</name>
</gene>
<sequence length="326" mass="37835">MATEDYDISGLPSNIFYSKLDTAAKHYINTETPSWDTYVKGHPIKEKSIFNELLKVFYYVSYYDKKDDIFYGKHWNYLYFWVGLKVLNVLGESSFSDVMPVLKAVRSGIDRIEVYNDDLFKITTQHFKDLKDIYDYSQNYSSIYAKIGPFNSDCTSSFKQYVEKGYNTYNTMKENCSGNNSDDYCKIFHRFEEKYKMNEITKLTCTGKKAPEVRPQAQYSAMSNSSQAHGPRSPVLKPEMGGMFHGMLIPKGGTPIPADSTDVFPISLLLSPVRSWLYNKVLKNEIIRNIEDEEESEEIFQDSYVYSNRDFIDTSRHIPYHSMHNS</sequence>
<name>A0A1A8X2Y3_PLAOA</name>
<evidence type="ECO:0000313" key="2">
    <source>
        <dbReference type="Proteomes" id="UP000078546"/>
    </source>
</evidence>
<dbReference type="InterPro" id="IPR008780">
    <property type="entry name" value="Plasmodium_Vir"/>
</dbReference>
<accession>A0A1A8X2Y3</accession>
<dbReference type="Pfam" id="PF05795">
    <property type="entry name" value="Plasmodium_Vir"/>
    <property type="match status" value="1"/>
</dbReference>